<gene>
    <name evidence="1" type="primary">NCL1_49604</name>
    <name evidence="1" type="ORF">TNCT_475571</name>
</gene>
<dbReference type="EMBL" id="BMAO01008363">
    <property type="protein sequence ID" value="GFR22820.1"/>
    <property type="molecule type" value="Genomic_DNA"/>
</dbReference>
<proteinExistence type="predicted"/>
<accession>A0A8X6HIG9</accession>
<organism evidence="1 2">
    <name type="scientific">Trichonephila clavata</name>
    <name type="common">Joro spider</name>
    <name type="synonym">Nephila clavata</name>
    <dbReference type="NCBI Taxonomy" id="2740835"/>
    <lineage>
        <taxon>Eukaryota</taxon>
        <taxon>Metazoa</taxon>
        <taxon>Ecdysozoa</taxon>
        <taxon>Arthropoda</taxon>
        <taxon>Chelicerata</taxon>
        <taxon>Arachnida</taxon>
        <taxon>Araneae</taxon>
        <taxon>Araneomorphae</taxon>
        <taxon>Entelegynae</taxon>
        <taxon>Araneoidea</taxon>
        <taxon>Nephilidae</taxon>
        <taxon>Trichonephila</taxon>
    </lineage>
</organism>
<evidence type="ECO:0000313" key="2">
    <source>
        <dbReference type="Proteomes" id="UP000887116"/>
    </source>
</evidence>
<reference evidence="1" key="1">
    <citation type="submission" date="2020-07" db="EMBL/GenBank/DDBJ databases">
        <title>Multicomponent nature underlies the extraordinary mechanical properties of spider dragline silk.</title>
        <authorList>
            <person name="Kono N."/>
            <person name="Nakamura H."/>
            <person name="Mori M."/>
            <person name="Yoshida Y."/>
            <person name="Ohtoshi R."/>
            <person name="Malay A.D."/>
            <person name="Moran D.A.P."/>
            <person name="Tomita M."/>
            <person name="Numata K."/>
            <person name="Arakawa K."/>
        </authorList>
    </citation>
    <scope>NUCLEOTIDE SEQUENCE</scope>
</reference>
<dbReference type="Proteomes" id="UP000887116">
    <property type="component" value="Unassembled WGS sequence"/>
</dbReference>
<dbReference type="AlphaFoldDB" id="A0A8X6HIG9"/>
<protein>
    <submittedName>
        <fullName evidence="1">Uncharacterized protein</fullName>
    </submittedName>
</protein>
<comment type="caution">
    <text evidence="1">The sequence shown here is derived from an EMBL/GenBank/DDBJ whole genome shotgun (WGS) entry which is preliminary data.</text>
</comment>
<sequence length="108" mass="12291">MVGHYSQGLHCDIPSHFSENGYFDVSALPNTVYFHLTRHSPADFTALAALLPAITEPSVVLHTHHACRSSTRLIYICDPYIYKEKNSCHDLCLNPHIYYLNDERSRTA</sequence>
<keyword evidence="2" id="KW-1185">Reference proteome</keyword>
<name>A0A8X6HIG9_TRICU</name>
<evidence type="ECO:0000313" key="1">
    <source>
        <dbReference type="EMBL" id="GFR22820.1"/>
    </source>
</evidence>